<dbReference type="STRING" id="671987.R0JIQ5"/>
<keyword evidence="4 6" id="KW-0378">Hydrolase</keyword>
<dbReference type="HOGENOM" id="CLU_008523_12_3_1"/>
<dbReference type="GO" id="GO:0004185">
    <property type="term" value="F:serine-type carboxypeptidase activity"/>
    <property type="evidence" value="ECO:0007669"/>
    <property type="project" value="UniProtKB-UniRule"/>
</dbReference>
<dbReference type="Pfam" id="PF00450">
    <property type="entry name" value="Peptidase_S10"/>
    <property type="match status" value="1"/>
</dbReference>
<dbReference type="GO" id="GO:0006508">
    <property type="term" value="P:proteolysis"/>
    <property type="evidence" value="ECO:0007669"/>
    <property type="project" value="UniProtKB-KW"/>
</dbReference>
<dbReference type="Gene3D" id="3.40.50.1820">
    <property type="entry name" value="alpha/beta hydrolase"/>
    <property type="match status" value="1"/>
</dbReference>
<dbReference type="SUPFAM" id="SSF53474">
    <property type="entry name" value="alpha/beta-Hydrolases"/>
    <property type="match status" value="1"/>
</dbReference>
<keyword evidence="2 6" id="KW-0121">Carboxypeptidase</keyword>
<evidence type="ECO:0000256" key="1">
    <source>
        <dbReference type="ARBA" id="ARBA00009431"/>
    </source>
</evidence>
<reference evidence="7 8" key="2">
    <citation type="journal article" date="2013" name="PLoS Genet.">
        <title>Comparative genome structure, secondary metabolite, and effector coding capacity across Cochliobolus pathogens.</title>
        <authorList>
            <person name="Condon B.J."/>
            <person name="Leng Y."/>
            <person name="Wu D."/>
            <person name="Bushley K.E."/>
            <person name="Ohm R.A."/>
            <person name="Otillar R."/>
            <person name="Martin J."/>
            <person name="Schackwitz W."/>
            <person name="Grimwood J."/>
            <person name="MohdZainudin N."/>
            <person name="Xue C."/>
            <person name="Wang R."/>
            <person name="Manning V.A."/>
            <person name="Dhillon B."/>
            <person name="Tu Z.J."/>
            <person name="Steffenson B.J."/>
            <person name="Salamov A."/>
            <person name="Sun H."/>
            <person name="Lowry S."/>
            <person name="LaButti K."/>
            <person name="Han J."/>
            <person name="Copeland A."/>
            <person name="Lindquist E."/>
            <person name="Barry K."/>
            <person name="Schmutz J."/>
            <person name="Baker S.E."/>
            <person name="Ciuffetti L.M."/>
            <person name="Grigoriev I.V."/>
            <person name="Zhong S."/>
            <person name="Turgeon B.G."/>
        </authorList>
    </citation>
    <scope>NUCLEOTIDE SEQUENCE [LARGE SCALE GENOMIC DNA]</scope>
    <source>
        <strain evidence="8">28A</strain>
    </source>
</reference>
<organism evidence="7 8">
    <name type="scientific">Exserohilum turcicum (strain 28A)</name>
    <name type="common">Northern leaf blight fungus</name>
    <name type="synonym">Setosphaeria turcica</name>
    <dbReference type="NCBI Taxonomy" id="671987"/>
    <lineage>
        <taxon>Eukaryota</taxon>
        <taxon>Fungi</taxon>
        <taxon>Dikarya</taxon>
        <taxon>Ascomycota</taxon>
        <taxon>Pezizomycotina</taxon>
        <taxon>Dothideomycetes</taxon>
        <taxon>Pleosporomycetidae</taxon>
        <taxon>Pleosporales</taxon>
        <taxon>Pleosporineae</taxon>
        <taxon>Pleosporaceae</taxon>
        <taxon>Exserohilum</taxon>
    </lineage>
</organism>
<accession>R0JIQ5</accession>
<protein>
    <recommendedName>
        <fullName evidence="6">Carboxypeptidase</fullName>
        <ecNumber evidence="6">3.4.16.-</ecNumber>
    </recommendedName>
</protein>
<dbReference type="EC" id="3.4.16.-" evidence="6"/>
<keyword evidence="8" id="KW-1185">Reference proteome</keyword>
<feature type="signal peptide" evidence="6">
    <location>
        <begin position="1"/>
        <end position="20"/>
    </location>
</feature>
<evidence type="ECO:0000256" key="2">
    <source>
        <dbReference type="ARBA" id="ARBA00022645"/>
    </source>
</evidence>
<gene>
    <name evidence="7" type="ORF">SETTUDRAFT_185131</name>
</gene>
<evidence type="ECO:0000256" key="4">
    <source>
        <dbReference type="ARBA" id="ARBA00022801"/>
    </source>
</evidence>
<dbReference type="PANTHER" id="PTHR11802:SF479">
    <property type="entry name" value="CARBOXYPEPTIDASE"/>
    <property type="match status" value="1"/>
</dbReference>
<name>R0JIQ5_EXST2</name>
<proteinExistence type="inferred from homology"/>
<evidence type="ECO:0000256" key="3">
    <source>
        <dbReference type="ARBA" id="ARBA00022670"/>
    </source>
</evidence>
<dbReference type="InterPro" id="IPR018202">
    <property type="entry name" value="Ser_caboxypep_ser_AS"/>
</dbReference>
<keyword evidence="3 6" id="KW-0645">Protease</keyword>
<dbReference type="InterPro" id="IPR029058">
    <property type="entry name" value="AB_hydrolase_fold"/>
</dbReference>
<dbReference type="EMBL" id="KB908870">
    <property type="protein sequence ID" value="EOA81223.1"/>
    <property type="molecule type" value="Genomic_DNA"/>
</dbReference>
<sequence length="550" mass="61387">MKLISIFASLLCASTAVVEAAPRKPATIWKRPKPLIERRVAGRDFSNPEIQKRAQSYFATAKTKPFAVDGKAFPEVNFDIGESYAGLLPISNDPKETRKLFFWFFPAKTGHTPEEIVIWLNGGPGCSSLIGLLDENGPFTWQQGTLAPTPNPYSWNNITNMLWVEQPVGVGYSEGVPNITNEVELSKQFRGFYKNFVDTFHTYNWKTYITGESYAGMYVPNIANSFIKANDKKYFNLAGISINDPVLGDNTIQQQVVILPFVQHYQNIFGLNDTFMAAITKKNRECGYAQYLDKYFRFPPPKGPFPVLPDPYAGKVPVCDMIDDFGIALSEINPCFNIYHVTDTCPFVYDVMGIVNTGDYSPPGIEIYFNRTDVKKALHVNPNTNWMQCTDVNVFANGNENNTDTSLPPTIDGTLQNVIEHTNNVLIGSGDLDMLIATNGSLFALQNMTWHGVQGFSKYPCTPLYAPYHPEWNGGSLAGAGYLGKWIKERGLTFYTSFLAGHEVPQYTPGVGLRMLEILLGHVKDFSSTDNFVGQNGQFTGTIPIYKRDD</sequence>
<dbReference type="PANTHER" id="PTHR11802">
    <property type="entry name" value="SERINE PROTEASE FAMILY S10 SERINE CARBOXYPEPTIDASE"/>
    <property type="match status" value="1"/>
</dbReference>
<keyword evidence="5" id="KW-0325">Glycoprotein</keyword>
<dbReference type="GeneID" id="19402092"/>
<evidence type="ECO:0000313" key="7">
    <source>
        <dbReference type="EMBL" id="EOA81223.1"/>
    </source>
</evidence>
<dbReference type="InterPro" id="IPR001563">
    <property type="entry name" value="Peptidase_S10"/>
</dbReference>
<dbReference type="AlphaFoldDB" id="R0JIQ5"/>
<dbReference type="MEROPS" id="S10.014"/>
<evidence type="ECO:0000256" key="6">
    <source>
        <dbReference type="RuleBase" id="RU361156"/>
    </source>
</evidence>
<dbReference type="eggNOG" id="KOG1282">
    <property type="taxonomic scope" value="Eukaryota"/>
</dbReference>
<dbReference type="OrthoDB" id="443318at2759"/>
<reference evidence="7 8" key="1">
    <citation type="journal article" date="2012" name="PLoS Pathog.">
        <title>Diverse lifestyles and strategies of plant pathogenesis encoded in the genomes of eighteen Dothideomycetes fungi.</title>
        <authorList>
            <person name="Ohm R.A."/>
            <person name="Feau N."/>
            <person name="Henrissat B."/>
            <person name="Schoch C.L."/>
            <person name="Horwitz B.A."/>
            <person name="Barry K.W."/>
            <person name="Condon B.J."/>
            <person name="Copeland A.C."/>
            <person name="Dhillon B."/>
            <person name="Glaser F."/>
            <person name="Hesse C.N."/>
            <person name="Kosti I."/>
            <person name="LaButti K."/>
            <person name="Lindquist E.A."/>
            <person name="Lucas S."/>
            <person name="Salamov A.A."/>
            <person name="Bradshaw R.E."/>
            <person name="Ciuffetti L."/>
            <person name="Hamelin R.C."/>
            <person name="Kema G.H.J."/>
            <person name="Lawrence C."/>
            <person name="Scott J.A."/>
            <person name="Spatafora J.W."/>
            <person name="Turgeon B.G."/>
            <person name="de Wit P.J.G.M."/>
            <person name="Zhong S."/>
            <person name="Goodwin S.B."/>
            <person name="Grigoriev I.V."/>
        </authorList>
    </citation>
    <scope>NUCLEOTIDE SEQUENCE [LARGE SCALE GENOMIC DNA]</scope>
    <source>
        <strain evidence="8">28A</strain>
    </source>
</reference>
<comment type="similarity">
    <text evidence="1 6">Belongs to the peptidase S10 family.</text>
</comment>
<dbReference type="Proteomes" id="UP000016935">
    <property type="component" value="Unassembled WGS sequence"/>
</dbReference>
<dbReference type="PROSITE" id="PS00131">
    <property type="entry name" value="CARBOXYPEPT_SER_SER"/>
    <property type="match status" value="1"/>
</dbReference>
<dbReference type="PRINTS" id="PR00724">
    <property type="entry name" value="CRBOXYPTASEC"/>
</dbReference>
<evidence type="ECO:0000256" key="5">
    <source>
        <dbReference type="ARBA" id="ARBA00023180"/>
    </source>
</evidence>
<dbReference type="RefSeq" id="XP_008031147.1">
    <property type="nucleotide sequence ID" value="XM_008032956.1"/>
</dbReference>
<keyword evidence="6" id="KW-0732">Signal</keyword>
<feature type="chain" id="PRO_5006529581" description="Carboxypeptidase" evidence="6">
    <location>
        <begin position="21"/>
        <end position="550"/>
    </location>
</feature>
<evidence type="ECO:0000313" key="8">
    <source>
        <dbReference type="Proteomes" id="UP000016935"/>
    </source>
</evidence>